<dbReference type="STRING" id="174720.A0A0N5CDV2"/>
<dbReference type="GO" id="GO:0003676">
    <property type="term" value="F:nucleic acid binding"/>
    <property type="evidence" value="ECO:0007669"/>
    <property type="project" value="InterPro"/>
</dbReference>
<reference evidence="4" key="1">
    <citation type="submission" date="2017-02" db="UniProtKB">
        <authorList>
            <consortium name="WormBaseParasite"/>
        </authorList>
    </citation>
    <scope>IDENTIFICATION</scope>
</reference>
<dbReference type="Gene3D" id="3.30.420.10">
    <property type="entry name" value="Ribonuclease H-like superfamily/Ribonuclease H"/>
    <property type="match status" value="1"/>
</dbReference>
<dbReference type="InterPro" id="IPR012337">
    <property type="entry name" value="RNaseH-like_sf"/>
</dbReference>
<dbReference type="GO" id="GO:0003964">
    <property type="term" value="F:RNA-directed DNA polymerase activity"/>
    <property type="evidence" value="ECO:0007669"/>
    <property type="project" value="UniProtKB-EC"/>
</dbReference>
<evidence type="ECO:0000256" key="1">
    <source>
        <dbReference type="ARBA" id="ARBA00012493"/>
    </source>
</evidence>
<dbReference type="Proteomes" id="UP000046392">
    <property type="component" value="Unplaced"/>
</dbReference>
<dbReference type="Pfam" id="PF17921">
    <property type="entry name" value="Integrase_H2C2"/>
    <property type="match status" value="1"/>
</dbReference>
<organism evidence="3 4">
    <name type="scientific">Strongyloides papillosus</name>
    <name type="common">Intestinal threadworm</name>
    <dbReference type="NCBI Taxonomy" id="174720"/>
    <lineage>
        <taxon>Eukaryota</taxon>
        <taxon>Metazoa</taxon>
        <taxon>Ecdysozoa</taxon>
        <taxon>Nematoda</taxon>
        <taxon>Chromadorea</taxon>
        <taxon>Rhabditida</taxon>
        <taxon>Tylenchina</taxon>
        <taxon>Panagrolaimomorpha</taxon>
        <taxon>Strongyloidoidea</taxon>
        <taxon>Strongyloididae</taxon>
        <taxon>Strongyloides</taxon>
    </lineage>
</organism>
<evidence type="ECO:0000259" key="2">
    <source>
        <dbReference type="PROSITE" id="PS50994"/>
    </source>
</evidence>
<dbReference type="GO" id="GO:0015074">
    <property type="term" value="P:DNA integration"/>
    <property type="evidence" value="ECO:0007669"/>
    <property type="project" value="InterPro"/>
</dbReference>
<dbReference type="Gene3D" id="1.10.340.70">
    <property type="match status" value="1"/>
</dbReference>
<dbReference type="PANTHER" id="PTHR37984:SF5">
    <property type="entry name" value="PROTEIN NYNRIN-LIKE"/>
    <property type="match status" value="1"/>
</dbReference>
<keyword evidence="3" id="KW-1185">Reference proteome</keyword>
<dbReference type="Pfam" id="PF00665">
    <property type="entry name" value="rve"/>
    <property type="match status" value="1"/>
</dbReference>
<protein>
    <recommendedName>
        <fullName evidence="1">RNA-directed DNA polymerase</fullName>
        <ecNumber evidence="1">2.7.7.49</ecNumber>
    </recommendedName>
</protein>
<dbReference type="SUPFAM" id="SSF53098">
    <property type="entry name" value="Ribonuclease H-like"/>
    <property type="match status" value="1"/>
</dbReference>
<proteinExistence type="predicted"/>
<feature type="domain" description="Integrase catalytic" evidence="2">
    <location>
        <begin position="159"/>
        <end position="312"/>
    </location>
</feature>
<dbReference type="InterPro" id="IPR041588">
    <property type="entry name" value="Integrase_H2C2"/>
</dbReference>
<dbReference type="PANTHER" id="PTHR37984">
    <property type="entry name" value="PROTEIN CBG26694"/>
    <property type="match status" value="1"/>
</dbReference>
<name>A0A0N5CDV2_STREA</name>
<dbReference type="InterPro" id="IPR036397">
    <property type="entry name" value="RNaseH_sf"/>
</dbReference>
<sequence>MAIMEYDITIVYVKGADNNVADYLSRNEFNAIIANESLYEDAFPIMNDIRDKPFEISRFAQFLDDQEKAILQDEGVMITIKGKSRVYVPRVLRNELLRRFHEHPDIGQHWRYAKLADKFCLIFHWPKMAKDMQRVWQDCEVCWRTKRQPSNLVQTNTHSIPRPSEVWKSLNADYIQLEDKLHVLVIIDEYSRFAYTAITKKQDQHSTLVQLMKCFSTFGYPRTLRTDGGASFIGNKVEKYLQTMHIKHYISSPHNHKSNAFVERFNRTIRESLRAQTELTPIETFYALTYAYNRTKHMSTGYPPSYFVLNTADRVLKDIPMHGITSGLTDVLKYGMEKYSDTPNTVSRQGKQLLPGHIVMKRVMHKKLSHTSHKNQDQFDGPYTVISHVHGDTFIIRRCTKAGRLTGKEERVTADRLKIVPVHPS</sequence>
<dbReference type="EC" id="2.7.7.49" evidence="1"/>
<dbReference type="PROSITE" id="PS50994">
    <property type="entry name" value="INTEGRASE"/>
    <property type="match status" value="1"/>
</dbReference>
<evidence type="ECO:0000313" key="3">
    <source>
        <dbReference type="Proteomes" id="UP000046392"/>
    </source>
</evidence>
<accession>A0A0N5CDV2</accession>
<dbReference type="InterPro" id="IPR001584">
    <property type="entry name" value="Integrase_cat-core"/>
</dbReference>
<dbReference type="WBParaSite" id="SPAL_0001604300.1">
    <property type="protein sequence ID" value="SPAL_0001604300.1"/>
    <property type="gene ID" value="SPAL_0001604300"/>
</dbReference>
<evidence type="ECO:0000313" key="4">
    <source>
        <dbReference type="WBParaSite" id="SPAL_0001604300.1"/>
    </source>
</evidence>
<dbReference type="InterPro" id="IPR050951">
    <property type="entry name" value="Retrovirus_Pol_polyprotein"/>
</dbReference>
<dbReference type="AlphaFoldDB" id="A0A0N5CDV2"/>